<accession>A0A835BCH0</accession>
<proteinExistence type="predicted"/>
<keyword evidence="2" id="KW-1185">Reference proteome</keyword>
<evidence type="ECO:0000313" key="1">
    <source>
        <dbReference type="EMBL" id="KAF8694254.1"/>
    </source>
</evidence>
<protein>
    <submittedName>
        <fullName evidence="1">Uncharacterized protein</fullName>
    </submittedName>
</protein>
<dbReference type="EMBL" id="JACEFO010001910">
    <property type="protein sequence ID" value="KAF8694254.1"/>
    <property type="molecule type" value="Genomic_DNA"/>
</dbReference>
<name>A0A835BCH0_9POAL</name>
<dbReference type="AlphaFoldDB" id="A0A835BCH0"/>
<evidence type="ECO:0000313" key="2">
    <source>
        <dbReference type="Proteomes" id="UP000636709"/>
    </source>
</evidence>
<gene>
    <name evidence="1" type="ORF">HU200_038392</name>
</gene>
<dbReference type="Proteomes" id="UP000636709">
    <property type="component" value="Unassembled WGS sequence"/>
</dbReference>
<organism evidence="1 2">
    <name type="scientific">Digitaria exilis</name>
    <dbReference type="NCBI Taxonomy" id="1010633"/>
    <lineage>
        <taxon>Eukaryota</taxon>
        <taxon>Viridiplantae</taxon>
        <taxon>Streptophyta</taxon>
        <taxon>Embryophyta</taxon>
        <taxon>Tracheophyta</taxon>
        <taxon>Spermatophyta</taxon>
        <taxon>Magnoliopsida</taxon>
        <taxon>Liliopsida</taxon>
        <taxon>Poales</taxon>
        <taxon>Poaceae</taxon>
        <taxon>PACMAD clade</taxon>
        <taxon>Panicoideae</taxon>
        <taxon>Panicodae</taxon>
        <taxon>Paniceae</taxon>
        <taxon>Anthephorinae</taxon>
        <taxon>Digitaria</taxon>
    </lineage>
</organism>
<reference evidence="1" key="1">
    <citation type="submission" date="2020-07" db="EMBL/GenBank/DDBJ databases">
        <title>Genome sequence and genetic diversity analysis of an under-domesticated orphan crop, white fonio (Digitaria exilis).</title>
        <authorList>
            <person name="Bennetzen J.L."/>
            <person name="Chen S."/>
            <person name="Ma X."/>
            <person name="Wang X."/>
            <person name="Yssel A.E.J."/>
            <person name="Chaluvadi S.R."/>
            <person name="Johnson M."/>
            <person name="Gangashetty P."/>
            <person name="Hamidou F."/>
            <person name="Sanogo M.D."/>
            <person name="Zwaenepoel A."/>
            <person name="Wallace J."/>
            <person name="Van De Peer Y."/>
            <person name="Van Deynze A."/>
        </authorList>
    </citation>
    <scope>NUCLEOTIDE SEQUENCE</scope>
    <source>
        <tissue evidence="1">Leaves</tissue>
    </source>
</reference>
<comment type="caution">
    <text evidence="1">The sequence shown here is derived from an EMBL/GenBank/DDBJ whole genome shotgun (WGS) entry which is preliminary data.</text>
</comment>
<dbReference type="OrthoDB" id="603213at2759"/>
<sequence length="170" mass="18462">MSGPGQTPDWQGCLPIYYVQITAIKVNILKNKPFFSLRLPGLFSLCVCAGKAYEPCKLSDLAVTQTINHHHNGNYLEIAVTVENRCICTQDDVKLACKRGSTPRCVSTRQELSSLTATGNASSTVGTRSVTATLLTSTTVRPHRSASRLCRPPSPARLLPVEMVVTKAFV</sequence>